<dbReference type="AlphaFoldDB" id="J9GJ53"/>
<comment type="caution">
    <text evidence="1">The sequence shown here is derived from an EMBL/GenBank/DDBJ whole genome shotgun (WGS) entry which is preliminary data.</text>
</comment>
<dbReference type="EMBL" id="AMCI01003743">
    <property type="protein sequence ID" value="EJW99584.1"/>
    <property type="molecule type" value="Genomic_DNA"/>
</dbReference>
<proteinExistence type="predicted"/>
<evidence type="ECO:0000313" key="1">
    <source>
        <dbReference type="EMBL" id="EJW99584.1"/>
    </source>
</evidence>
<organism evidence="1">
    <name type="scientific">gut metagenome</name>
    <dbReference type="NCBI Taxonomy" id="749906"/>
    <lineage>
        <taxon>unclassified sequences</taxon>
        <taxon>metagenomes</taxon>
        <taxon>organismal metagenomes</taxon>
    </lineage>
</organism>
<name>J9GJ53_9ZZZZ</name>
<reference evidence="1" key="1">
    <citation type="journal article" date="2012" name="PLoS ONE">
        <title>Gene sets for utilization of primary and secondary nutrition supplies in the distal gut of endangered iberian lynx.</title>
        <authorList>
            <person name="Alcaide M."/>
            <person name="Messina E."/>
            <person name="Richter M."/>
            <person name="Bargiela R."/>
            <person name="Peplies J."/>
            <person name="Huws S.A."/>
            <person name="Newbold C.J."/>
            <person name="Golyshin P.N."/>
            <person name="Simon M.A."/>
            <person name="Lopez G."/>
            <person name="Yakimov M.M."/>
            <person name="Ferrer M."/>
        </authorList>
    </citation>
    <scope>NUCLEOTIDE SEQUENCE</scope>
</reference>
<gene>
    <name evidence="1" type="ORF">EVA_12312</name>
</gene>
<sequence length="55" mass="5874">MKIFLPFADFSVVLLRILALPKVSGGMAVQEGECENVNNLLLLEGGSDGQNRVGL</sequence>
<accession>J9GJ53</accession>
<protein>
    <submittedName>
        <fullName evidence="1">Uncharacterized protein</fullName>
    </submittedName>
</protein>